<dbReference type="EMBL" id="BSCH01000002">
    <property type="protein sequence ID" value="GLG88838.1"/>
    <property type="molecule type" value="Genomic_DNA"/>
</dbReference>
<reference evidence="6" key="3">
    <citation type="journal article" date="2023" name="Int. J. Syst. Evol. Microbiol.">
        <title>Sellimonas catena sp. nov., isolated from human faeces.</title>
        <authorList>
            <person name="Hisatomi A."/>
            <person name="Ohkuma M."/>
            <person name="Sakamoto M."/>
        </authorList>
    </citation>
    <scope>NUCLEOTIDE SEQUENCE</scope>
    <source>
        <strain evidence="6">18CBH55</strain>
    </source>
</reference>
<reference evidence="6" key="2">
    <citation type="submission" date="2022-11" db="EMBL/GenBank/DDBJ databases">
        <title>Draft genome sequence of Sellimonas catena strain 18CBH55.</title>
        <authorList>
            <person name="Atsushi H."/>
            <person name="Moriya O."/>
            <person name="Mitsuo S."/>
        </authorList>
    </citation>
    <scope>NUCLEOTIDE SEQUENCE</scope>
    <source>
        <strain evidence="6">18CBH55</strain>
    </source>
</reference>
<proteinExistence type="inferred from homology"/>
<evidence type="ECO:0000256" key="1">
    <source>
        <dbReference type="ARBA" id="ARBA00006930"/>
    </source>
</evidence>
<dbReference type="Gene3D" id="3.40.50.300">
    <property type="entry name" value="P-loop containing nucleotide triphosphate hydrolases"/>
    <property type="match status" value="2"/>
</dbReference>
<organism evidence="6 7">
    <name type="scientific">Sellimonas catena</name>
    <dbReference type="NCBI Taxonomy" id="2994035"/>
    <lineage>
        <taxon>Bacteria</taxon>
        <taxon>Bacillati</taxon>
        <taxon>Bacillota</taxon>
        <taxon>Clostridia</taxon>
        <taxon>Lachnospirales</taxon>
        <taxon>Lachnospiraceae</taxon>
        <taxon>Sellimonas</taxon>
    </lineage>
</organism>
<evidence type="ECO:0000313" key="7">
    <source>
        <dbReference type="Proteomes" id="UP001145094"/>
    </source>
</evidence>
<gene>
    <name evidence="6" type="ORF">Selli2_02640</name>
</gene>
<dbReference type="GO" id="GO:0016887">
    <property type="term" value="F:ATP hydrolysis activity"/>
    <property type="evidence" value="ECO:0007669"/>
    <property type="project" value="InterPro"/>
</dbReference>
<evidence type="ECO:0000256" key="2">
    <source>
        <dbReference type="ARBA" id="ARBA00011322"/>
    </source>
</evidence>
<feature type="coiled-coil region" evidence="4">
    <location>
        <begin position="405"/>
        <end position="452"/>
    </location>
</feature>
<evidence type="ECO:0000256" key="4">
    <source>
        <dbReference type="SAM" id="Coils"/>
    </source>
</evidence>
<comment type="similarity">
    <text evidence="1">Belongs to the SMC family. SbcC subfamily.</text>
</comment>
<protein>
    <recommendedName>
        <fullName evidence="3">Nuclease SbcCD subunit C</fullName>
    </recommendedName>
</protein>
<accession>A0A9W6FGI5</accession>
<keyword evidence="4" id="KW-0175">Coiled coil</keyword>
<name>A0A9W6FGI5_9FIRM</name>
<comment type="subunit">
    <text evidence="2">Heterodimer of SbcC and SbcD.</text>
</comment>
<reference evidence="6" key="1">
    <citation type="submission" date="2022-11" db="EMBL/GenBank/DDBJ databases">
        <title>Draft genome sequence of Sellimonas catena strain 18CBH55.</title>
        <authorList>
            <person name="Hisatomi A."/>
            <person name="Ohkuma M."/>
            <person name="Sakamoto M."/>
        </authorList>
    </citation>
    <scope>NUCLEOTIDE SEQUENCE</scope>
    <source>
        <strain evidence="6">18CBH55</strain>
    </source>
</reference>
<dbReference type="Pfam" id="PF13476">
    <property type="entry name" value="AAA_23"/>
    <property type="match status" value="1"/>
</dbReference>
<dbReference type="PANTHER" id="PTHR32114:SF2">
    <property type="entry name" value="ABC TRANSPORTER ABCH.3"/>
    <property type="match status" value="1"/>
</dbReference>
<sequence length="667" mass="76223">MIIQSIEMNNFRQYVGKQKIEFSTDKEKNVTVLIGVNTSGKTTIIRAFEWCLYGKNGFEDPVLLNSDVRSNMHVGDTQTTYVAVTFIHDDMQYILKRSFTYVCSDRRTEGNDVVVTLNKKPDEDLTLEYLLQDGQTKTNVERNNIEESIDRVLPTDLSDYFFFGGERISGIANRADLSKAVRGLMRLDVLEHSRDHLQAVAKKFNGMIDTSGNAAAQKARDSLETYKKKKAVLQENLQNAEKERDYWYGKEKEYSAELSKSNVEQVKAAKKERDRIESSLKREKERLEACKKAMVAAFNMRPYAFFGMPAIKKSLEILEAVKESTESVPAMEQESIDYLIHRGICICGTRLDVGTKPYELVMAERRKLPPEQIGTVVNNYKNKAEGYLAGSESYCDTVGEKYKEYRETLRRIGQLEDDLKKQSEMIIDDTDAKAIEDKRREAATKYKEAMDDYNQINADIGSCDANIKNCENAIEKYAKSSSKNSKVARYIAYAEKVLEWLIETYQSKEVIVREQLQKRVNDNFAKMYHGERSILIDEKYRVKYADVTTEESDGLKAVKSFAFIAALVSMAKDKILDDSEMKLGQVYPLVMDAPFSNVDEIHIDNICKILPKTANQVIMAVMQKDWEYAAKNLDQYVGISYTILKDRDGDGKEIDTSTHIRKEATNV</sequence>
<evidence type="ECO:0000259" key="5">
    <source>
        <dbReference type="Pfam" id="PF13476"/>
    </source>
</evidence>
<dbReference type="Proteomes" id="UP001145094">
    <property type="component" value="Unassembled WGS sequence"/>
</dbReference>
<dbReference type="PANTHER" id="PTHR32114">
    <property type="entry name" value="ABC TRANSPORTER ABCH.3"/>
    <property type="match status" value="1"/>
</dbReference>
<comment type="caution">
    <text evidence="6">The sequence shown here is derived from an EMBL/GenBank/DDBJ whole genome shotgun (WGS) entry which is preliminary data.</text>
</comment>
<dbReference type="SUPFAM" id="SSF52540">
    <property type="entry name" value="P-loop containing nucleoside triphosphate hydrolases"/>
    <property type="match status" value="1"/>
</dbReference>
<dbReference type="InterPro" id="IPR027417">
    <property type="entry name" value="P-loop_NTPase"/>
</dbReference>
<feature type="domain" description="Rad50/SbcC-type AAA" evidence="5">
    <location>
        <begin position="5"/>
        <end position="243"/>
    </location>
</feature>
<dbReference type="GO" id="GO:0005524">
    <property type="term" value="F:ATP binding"/>
    <property type="evidence" value="ECO:0007669"/>
    <property type="project" value="UniProtKB-KW"/>
</dbReference>
<dbReference type="RefSeq" id="WP_281844274.1">
    <property type="nucleotide sequence ID" value="NZ_BSCH01000002.1"/>
</dbReference>
<keyword evidence="6" id="KW-0067">ATP-binding</keyword>
<dbReference type="InterPro" id="IPR038729">
    <property type="entry name" value="Rad50/SbcC_AAA"/>
</dbReference>
<evidence type="ECO:0000256" key="3">
    <source>
        <dbReference type="ARBA" id="ARBA00013368"/>
    </source>
</evidence>
<evidence type="ECO:0000313" key="6">
    <source>
        <dbReference type="EMBL" id="GLG88838.1"/>
    </source>
</evidence>
<dbReference type="AlphaFoldDB" id="A0A9W6FGI5"/>
<feature type="coiled-coil region" evidence="4">
    <location>
        <begin position="216"/>
        <end position="293"/>
    </location>
</feature>
<keyword evidence="6" id="KW-0547">Nucleotide-binding</keyword>
<dbReference type="GO" id="GO:0006302">
    <property type="term" value="P:double-strand break repair"/>
    <property type="evidence" value="ECO:0007669"/>
    <property type="project" value="InterPro"/>
</dbReference>